<reference evidence="2 3" key="1">
    <citation type="submission" date="2022-01" db="EMBL/GenBank/DDBJ databases">
        <title>A chromosomal length assembly of Cordylochernes scorpioides.</title>
        <authorList>
            <person name="Zeh D."/>
            <person name="Zeh J."/>
        </authorList>
    </citation>
    <scope>NUCLEOTIDE SEQUENCE [LARGE SCALE GENOMIC DNA]</scope>
    <source>
        <strain evidence="2">IN4F17</strain>
        <tissue evidence="2">Whole Body</tissue>
    </source>
</reference>
<dbReference type="SUPFAM" id="SSF56300">
    <property type="entry name" value="Metallo-dependent phosphatases"/>
    <property type="match status" value="1"/>
</dbReference>
<dbReference type="InterPro" id="IPR029052">
    <property type="entry name" value="Metallo-depent_PP-like"/>
</dbReference>
<feature type="region of interest" description="Disordered" evidence="1">
    <location>
        <begin position="1"/>
        <end position="22"/>
    </location>
</feature>
<organism evidence="2 3">
    <name type="scientific">Cordylochernes scorpioides</name>
    <dbReference type="NCBI Taxonomy" id="51811"/>
    <lineage>
        <taxon>Eukaryota</taxon>
        <taxon>Metazoa</taxon>
        <taxon>Ecdysozoa</taxon>
        <taxon>Arthropoda</taxon>
        <taxon>Chelicerata</taxon>
        <taxon>Arachnida</taxon>
        <taxon>Pseudoscorpiones</taxon>
        <taxon>Cheliferoidea</taxon>
        <taxon>Chernetidae</taxon>
        <taxon>Cordylochernes</taxon>
    </lineage>
</organism>
<accession>A0ABY6L1A1</accession>
<keyword evidence="3" id="KW-1185">Reference proteome</keyword>
<dbReference type="Gene3D" id="3.60.21.10">
    <property type="match status" value="1"/>
</dbReference>
<gene>
    <name evidence="2" type="ORF">LAZ67_12000390</name>
</gene>
<proteinExistence type="predicted"/>
<dbReference type="EMBL" id="CP092874">
    <property type="protein sequence ID" value="UYV74644.1"/>
    <property type="molecule type" value="Genomic_DNA"/>
</dbReference>
<evidence type="ECO:0000313" key="2">
    <source>
        <dbReference type="EMBL" id="UYV74644.1"/>
    </source>
</evidence>
<sequence length="252" mass="28689">MTKLERLGTGSPSGKRQNWVRGGQETGREDFAALALAVGQDIDLASWSAERSLAEQLAHLAVRRLARVGQLRPWWSPEAQWKIGDNHRLLINQEKLTTYAFRAVGPRQRGASCTSMTEKAGLWDIFKNHETGLEIVWCGGSFNIGPVHILSFSSEFYYWDGYEEMLDNQYRWIIADLEIRVGMPGTQKYALEEVFFKYGVDLEIWAHEHTYERTWPLYNQTVYNGSLAFPYTNPGAPTHLITGSSVTYPPIL</sequence>
<dbReference type="PANTHER" id="PTHR45867:SF3">
    <property type="entry name" value="ACID PHOSPHATASE TYPE 7"/>
    <property type="match status" value="1"/>
</dbReference>
<protein>
    <submittedName>
        <fullName evidence="2">ACP7</fullName>
    </submittedName>
</protein>
<dbReference type="Proteomes" id="UP001235939">
    <property type="component" value="Chromosome 12"/>
</dbReference>
<evidence type="ECO:0000256" key="1">
    <source>
        <dbReference type="SAM" id="MobiDB-lite"/>
    </source>
</evidence>
<dbReference type="PANTHER" id="PTHR45867">
    <property type="entry name" value="PURPLE ACID PHOSPHATASE"/>
    <property type="match status" value="1"/>
</dbReference>
<name>A0ABY6L1A1_9ARAC</name>
<evidence type="ECO:0000313" key="3">
    <source>
        <dbReference type="Proteomes" id="UP001235939"/>
    </source>
</evidence>